<reference evidence="1 2" key="2">
    <citation type="journal article" date="2022" name="Mol. Ecol. Resour.">
        <title>The genomes of chicory, endive, great burdock and yacon provide insights into Asteraceae paleo-polyploidization history and plant inulin production.</title>
        <authorList>
            <person name="Fan W."/>
            <person name="Wang S."/>
            <person name="Wang H."/>
            <person name="Wang A."/>
            <person name="Jiang F."/>
            <person name="Liu H."/>
            <person name="Zhao H."/>
            <person name="Xu D."/>
            <person name="Zhang Y."/>
        </authorList>
    </citation>
    <scope>NUCLEOTIDE SEQUENCE [LARGE SCALE GENOMIC DNA]</scope>
    <source>
        <strain evidence="2">cv. Punajuju</strain>
        <tissue evidence="1">Leaves</tissue>
    </source>
</reference>
<keyword evidence="2" id="KW-1185">Reference proteome</keyword>
<evidence type="ECO:0000313" key="1">
    <source>
        <dbReference type="EMBL" id="KAI3783146.1"/>
    </source>
</evidence>
<reference evidence="2" key="1">
    <citation type="journal article" date="2022" name="Mol. Ecol. Resour.">
        <title>The genomes of chicory, endive, great burdock and yacon provide insights into Asteraceae palaeo-polyploidization history and plant inulin production.</title>
        <authorList>
            <person name="Fan W."/>
            <person name="Wang S."/>
            <person name="Wang H."/>
            <person name="Wang A."/>
            <person name="Jiang F."/>
            <person name="Liu H."/>
            <person name="Zhao H."/>
            <person name="Xu D."/>
            <person name="Zhang Y."/>
        </authorList>
    </citation>
    <scope>NUCLEOTIDE SEQUENCE [LARGE SCALE GENOMIC DNA]</scope>
    <source>
        <strain evidence="2">cv. Punajuju</strain>
    </source>
</reference>
<protein>
    <submittedName>
        <fullName evidence="1">Uncharacterized protein</fullName>
    </submittedName>
</protein>
<sequence length="68" mass="7949">MRFFLYTKTRVSSVFVSFIAHRFELTEDRQNFSTIQAKGSANLTNFDQRSGTELTILFSLCRISLFLF</sequence>
<comment type="caution">
    <text evidence="1">The sequence shown here is derived from an EMBL/GenBank/DDBJ whole genome shotgun (WGS) entry which is preliminary data.</text>
</comment>
<dbReference type="EMBL" id="CM042010">
    <property type="protein sequence ID" value="KAI3783146.1"/>
    <property type="molecule type" value="Genomic_DNA"/>
</dbReference>
<organism evidence="1 2">
    <name type="scientific">Cichorium intybus</name>
    <name type="common">Chicory</name>
    <dbReference type="NCBI Taxonomy" id="13427"/>
    <lineage>
        <taxon>Eukaryota</taxon>
        <taxon>Viridiplantae</taxon>
        <taxon>Streptophyta</taxon>
        <taxon>Embryophyta</taxon>
        <taxon>Tracheophyta</taxon>
        <taxon>Spermatophyta</taxon>
        <taxon>Magnoliopsida</taxon>
        <taxon>eudicotyledons</taxon>
        <taxon>Gunneridae</taxon>
        <taxon>Pentapetalae</taxon>
        <taxon>asterids</taxon>
        <taxon>campanulids</taxon>
        <taxon>Asterales</taxon>
        <taxon>Asteraceae</taxon>
        <taxon>Cichorioideae</taxon>
        <taxon>Cichorieae</taxon>
        <taxon>Cichoriinae</taxon>
        <taxon>Cichorium</taxon>
    </lineage>
</organism>
<dbReference type="Proteomes" id="UP001055811">
    <property type="component" value="Linkage Group LG02"/>
</dbReference>
<gene>
    <name evidence="1" type="ORF">L2E82_13210</name>
</gene>
<accession>A0ACB9GJG7</accession>
<evidence type="ECO:0000313" key="2">
    <source>
        <dbReference type="Proteomes" id="UP001055811"/>
    </source>
</evidence>
<name>A0ACB9GJG7_CICIN</name>
<proteinExistence type="predicted"/>